<dbReference type="InterPro" id="IPR004602">
    <property type="entry name" value="UvrA"/>
</dbReference>
<dbReference type="PANTHER" id="PTHR43152">
    <property type="entry name" value="UVRABC SYSTEM PROTEIN A"/>
    <property type="match status" value="1"/>
</dbReference>
<dbReference type="Gene3D" id="1.10.8.280">
    <property type="entry name" value="ABC transporter ATPase domain-like"/>
    <property type="match status" value="1"/>
</dbReference>
<keyword evidence="20" id="KW-1185">Reference proteome</keyword>
<dbReference type="Proteomes" id="UP000516388">
    <property type="component" value="Chromosome"/>
</dbReference>
<proteinExistence type="inferred from homology"/>
<evidence type="ECO:0000256" key="7">
    <source>
        <dbReference type="ARBA" id="ARBA00022769"/>
    </source>
</evidence>
<keyword evidence="3 18" id="KW-0479">Metal-binding</keyword>
<reference evidence="19 20" key="1">
    <citation type="submission" date="2020-09" db="EMBL/GenBank/DDBJ databases">
        <title>Complete Geobacillus genomes through the use of hybrid genome assembly.</title>
        <authorList>
            <person name="Vera D.L."/>
            <person name="Venkateswaran K."/>
            <person name="Singh N.K."/>
            <person name="Landry K."/>
        </authorList>
    </citation>
    <scope>NUCLEOTIDE SEQUENCE [LARGE SCALE GENOMIC DNA]</scope>
    <source>
        <strain evidence="19 20">SURF-189</strain>
    </source>
</reference>
<evidence type="ECO:0000256" key="2">
    <source>
        <dbReference type="ARBA" id="ARBA00022490"/>
    </source>
</evidence>
<dbReference type="Gene3D" id="1.20.1580.10">
    <property type="entry name" value="ABC transporter ATPase like domain"/>
    <property type="match status" value="2"/>
</dbReference>
<dbReference type="InterPro" id="IPR041552">
    <property type="entry name" value="UvrA_DNA-bd"/>
</dbReference>
<comment type="similarity">
    <text evidence="15 18">Belongs to the ABC transporter superfamily. UvrA family.</text>
</comment>
<evidence type="ECO:0000256" key="10">
    <source>
        <dbReference type="ARBA" id="ARBA00022840"/>
    </source>
</evidence>
<evidence type="ECO:0000256" key="6">
    <source>
        <dbReference type="ARBA" id="ARBA00022763"/>
    </source>
</evidence>
<evidence type="ECO:0000256" key="14">
    <source>
        <dbReference type="ARBA" id="ARBA00023236"/>
    </source>
</evidence>
<dbReference type="GO" id="GO:0016887">
    <property type="term" value="F:ATP hydrolysis activity"/>
    <property type="evidence" value="ECO:0007669"/>
    <property type="project" value="InterPro"/>
</dbReference>
<keyword evidence="10 18" id="KW-0067">ATP-binding</keyword>
<keyword evidence="12 18" id="KW-0238">DNA-binding</keyword>
<dbReference type="FunFam" id="1.20.1580.10:FF:000002">
    <property type="entry name" value="UvrABC system protein A"/>
    <property type="match status" value="1"/>
</dbReference>
<dbReference type="Pfam" id="PF17755">
    <property type="entry name" value="UvrA_DNA-bind"/>
    <property type="match status" value="1"/>
</dbReference>
<evidence type="ECO:0000256" key="1">
    <source>
        <dbReference type="ARBA" id="ARBA00004496"/>
    </source>
</evidence>
<feature type="zinc finger region" description="C4-type" evidence="18">
    <location>
        <begin position="736"/>
        <end position="762"/>
    </location>
</feature>
<dbReference type="InterPro" id="IPR027417">
    <property type="entry name" value="P-loop_NTPase"/>
</dbReference>
<evidence type="ECO:0000256" key="8">
    <source>
        <dbReference type="ARBA" id="ARBA00022771"/>
    </source>
</evidence>
<organism evidence="19 20">
    <name type="scientific">Geobacillus zalihae</name>
    <dbReference type="NCBI Taxonomy" id="213419"/>
    <lineage>
        <taxon>Bacteria</taxon>
        <taxon>Bacillati</taxon>
        <taxon>Bacillota</taxon>
        <taxon>Bacilli</taxon>
        <taxon>Bacillales</taxon>
        <taxon>Anoxybacillaceae</taxon>
        <taxon>Geobacillus</taxon>
    </lineage>
</organism>
<dbReference type="HAMAP" id="MF_00205">
    <property type="entry name" value="UvrA"/>
    <property type="match status" value="1"/>
</dbReference>
<dbReference type="Gene3D" id="3.40.50.300">
    <property type="entry name" value="P-loop containing nucleotide triphosphate hydrolases"/>
    <property type="match status" value="2"/>
</dbReference>
<dbReference type="Gene3D" id="3.30.1490.20">
    <property type="entry name" value="ATP-grasp fold, A domain"/>
    <property type="match status" value="1"/>
</dbReference>
<dbReference type="InterPro" id="IPR041102">
    <property type="entry name" value="UvrA_inter"/>
</dbReference>
<dbReference type="EMBL" id="CP061470">
    <property type="protein sequence ID" value="QNU19825.1"/>
    <property type="molecule type" value="Genomic_DNA"/>
</dbReference>
<dbReference type="GO" id="GO:0006289">
    <property type="term" value="P:nucleotide-excision repair"/>
    <property type="evidence" value="ECO:0007669"/>
    <property type="project" value="UniProtKB-UniRule"/>
</dbReference>
<dbReference type="NCBIfam" id="NF001503">
    <property type="entry name" value="PRK00349.1"/>
    <property type="match status" value="1"/>
</dbReference>
<keyword evidence="7 18" id="KW-0228">DNA excision</keyword>
<dbReference type="FunFam" id="1.20.1580.10:FF:000003">
    <property type="entry name" value="UvrABC system protein A"/>
    <property type="match status" value="1"/>
</dbReference>
<comment type="subcellular location">
    <subcellularLocation>
        <location evidence="1 18">Cytoplasm</location>
    </subcellularLocation>
</comment>
<evidence type="ECO:0000256" key="5">
    <source>
        <dbReference type="ARBA" id="ARBA00022741"/>
    </source>
</evidence>
<name>A0A7H1SIP2_9BACL</name>
<keyword evidence="2 18" id="KW-0963">Cytoplasm</keyword>
<dbReference type="KEGG" id="gza:IC807_11555"/>
<dbReference type="InterPro" id="IPR013815">
    <property type="entry name" value="ATP_grasp_subdomain_1"/>
</dbReference>
<evidence type="ECO:0000256" key="9">
    <source>
        <dbReference type="ARBA" id="ARBA00022833"/>
    </source>
</evidence>
<feature type="binding site" evidence="18">
    <location>
        <begin position="31"/>
        <end position="38"/>
    </location>
    <ligand>
        <name>ATP</name>
        <dbReference type="ChEBI" id="CHEBI:30616"/>
    </ligand>
</feature>
<dbReference type="GO" id="GO:0009432">
    <property type="term" value="P:SOS response"/>
    <property type="evidence" value="ECO:0007669"/>
    <property type="project" value="UniProtKB-UniRule"/>
</dbReference>
<evidence type="ECO:0000256" key="15">
    <source>
        <dbReference type="ARBA" id="ARBA00038000"/>
    </source>
</evidence>
<dbReference type="SUPFAM" id="SSF52540">
    <property type="entry name" value="P-loop containing nucleoside triphosphate hydrolases"/>
    <property type="match status" value="2"/>
</dbReference>
<feature type="binding site" evidence="18">
    <location>
        <begin position="637"/>
        <end position="644"/>
    </location>
    <ligand>
        <name>ATP</name>
        <dbReference type="ChEBI" id="CHEBI:30616"/>
    </ligand>
</feature>
<dbReference type="CDD" id="cd03270">
    <property type="entry name" value="ABC_UvrA_I"/>
    <property type="match status" value="1"/>
</dbReference>
<dbReference type="InterPro" id="IPR003593">
    <property type="entry name" value="AAA+_ATPase"/>
</dbReference>
<dbReference type="GO" id="GO:0009381">
    <property type="term" value="F:excinuclease ABC activity"/>
    <property type="evidence" value="ECO:0007669"/>
    <property type="project" value="UniProtKB-UniRule"/>
</dbReference>
<evidence type="ECO:0000256" key="16">
    <source>
        <dbReference type="ARBA" id="ARBA00039316"/>
    </source>
</evidence>
<dbReference type="InterPro" id="IPR003439">
    <property type="entry name" value="ABC_transporter-like_ATP-bd"/>
</dbReference>
<dbReference type="GO" id="GO:0005737">
    <property type="term" value="C:cytoplasm"/>
    <property type="evidence" value="ECO:0007669"/>
    <property type="project" value="UniProtKB-SubCell"/>
</dbReference>
<dbReference type="PANTHER" id="PTHR43152:SF3">
    <property type="entry name" value="UVRABC SYSTEM PROTEIN A"/>
    <property type="match status" value="1"/>
</dbReference>
<sequence>MDKIIVKGARAHNLKNIDVEIPRGKLVVLTGLSGSGKSSLAFDTIYAEGQRRYVESLSAYARQFLGQMEKPDVDAIEGLSPAISIDQKTTSRNPRSTVGTVTEIYDYLRLLFARIGRPICPTHGIEIQSQTIEQMVDRLLAYPERTKMQILAPIVSGKKGTHAKTLEDIRKQGYVRVRIDGEMRELTEDIELEKNKKHSIDVVVDRIIIKDGIASRLADSLETALKLADGKVVVDVIGEGELLFSEKHACPYCGFSIGELEPRLFSFNSPFGACPDCDGLGAKLEVDLDLVIPNDELTLKEHAIAPWEPQSSQYYPQLLEAVCRHYGIPMDVPVKDLPKEQLDKILYGSGGEPIYFRYTNDFGQVREQYIAFEGVIPNVERRYRETSSDYIREQMEKYMAEQPCPTCQGYRLKKESLAVLVGGKHIGEVTAMSVTEALAFFDGLELTEKEAQIARLILREIRDRLGFLQNVGLDYLTLSRSAGTLSGGEAQRIRLATQIGSRLTGVLYVLDEPSIGLHQRDNDRLIATLKSMRDLGNTLIVVEHDEDTMLAADYLIDIGPGAGIHGGEVVAAGTPEEVMNDPNSLTGQYLSGKKFIPIPAERRRPDGRWLEVVGAREHNLKNVSVKIPLGTFVAVTGVSGSGKSTLVNEVLYKALAQKLHRAKAKPGEHRGIRGLEHLDKVIDIDQSPIGRTPRSNPATYTGVFDDIRDVFASTNEAKVRGYKKGRFSFNVKGGRCEACHGDGIIKIEMHFLPDVYVPCEVCHGKRYNRETLEVTYKGKNIAEVLDMTVEDALDFFASIPKIKRKLETLYDVGLGYMKLGQPATTLSGGEAQRVKLAAELHRRSNGRTLYILDEPTTGLHVDDIARLLDVLHRLVDNGDTVLVIEHNLDVIKTADYIIDLGPEGGDRGGQIVAVGTPEEVAEVKESHTGRYLKPILERDRARMQAQYEAVKA</sequence>
<keyword evidence="11 18" id="KW-0267">Excision nuclease</keyword>
<dbReference type="InterPro" id="IPR017871">
    <property type="entry name" value="ABC_transporter-like_CS"/>
</dbReference>
<dbReference type="GO" id="GO:0008270">
    <property type="term" value="F:zinc ion binding"/>
    <property type="evidence" value="ECO:0007669"/>
    <property type="project" value="UniProtKB-UniRule"/>
</dbReference>
<dbReference type="NCBIfam" id="TIGR00630">
    <property type="entry name" value="uvra"/>
    <property type="match status" value="1"/>
</dbReference>
<comment type="subunit">
    <text evidence="18">Forms a heterotetramer with UvrB during the search for lesions.</text>
</comment>
<dbReference type="RefSeq" id="WP_081132579.1">
    <property type="nucleotide sequence ID" value="NZ_CP061470.1"/>
</dbReference>
<dbReference type="GO" id="GO:0003677">
    <property type="term" value="F:DNA binding"/>
    <property type="evidence" value="ECO:0007669"/>
    <property type="project" value="UniProtKB-UniRule"/>
</dbReference>
<evidence type="ECO:0000256" key="18">
    <source>
        <dbReference type="HAMAP-Rule" id="MF_00205"/>
    </source>
</evidence>
<evidence type="ECO:0000313" key="20">
    <source>
        <dbReference type="Proteomes" id="UP000516388"/>
    </source>
</evidence>
<accession>A0A7H1SIP2</accession>
<feature type="zinc finger region" description="C4-type" evidence="18">
    <location>
        <begin position="250"/>
        <end position="277"/>
    </location>
</feature>
<evidence type="ECO:0000256" key="4">
    <source>
        <dbReference type="ARBA" id="ARBA00022737"/>
    </source>
</evidence>
<evidence type="ECO:0000313" key="19">
    <source>
        <dbReference type="EMBL" id="QNU19825.1"/>
    </source>
</evidence>
<dbReference type="FunFam" id="3.40.50.300:FF:000028">
    <property type="entry name" value="UvrABC system protein A"/>
    <property type="match status" value="1"/>
</dbReference>
<keyword evidence="14 18" id="KW-0742">SOS response</keyword>
<protein>
    <recommendedName>
        <fullName evidence="16 18">UvrABC system protein A</fullName>
        <shortName evidence="18">UvrA protein</shortName>
    </recommendedName>
    <alternativeName>
        <fullName evidence="17 18">Excinuclease ABC subunit A</fullName>
    </alternativeName>
</protein>
<dbReference type="AlphaFoldDB" id="A0A7H1SIP2"/>
<dbReference type="PROSITE" id="PS00211">
    <property type="entry name" value="ABC_TRANSPORTER_1"/>
    <property type="match status" value="2"/>
</dbReference>
<evidence type="ECO:0000256" key="13">
    <source>
        <dbReference type="ARBA" id="ARBA00023204"/>
    </source>
</evidence>
<dbReference type="PROSITE" id="PS50893">
    <property type="entry name" value="ABC_TRANSPORTER_2"/>
    <property type="match status" value="1"/>
</dbReference>
<keyword evidence="8 18" id="KW-0863">Zinc-finger</keyword>
<keyword evidence="5 18" id="KW-0547">Nucleotide-binding</keyword>
<evidence type="ECO:0000256" key="3">
    <source>
        <dbReference type="ARBA" id="ARBA00022723"/>
    </source>
</evidence>
<dbReference type="CDD" id="cd03271">
    <property type="entry name" value="ABC_UvrA_II"/>
    <property type="match status" value="1"/>
</dbReference>
<keyword evidence="19" id="KW-0378">Hydrolase</keyword>
<keyword evidence="9 18" id="KW-0862">Zinc</keyword>
<keyword evidence="6 18" id="KW-0227">DNA damage</keyword>
<gene>
    <name evidence="18 19" type="primary">uvrA</name>
    <name evidence="19" type="ORF">IC807_11555</name>
</gene>
<evidence type="ECO:0000256" key="12">
    <source>
        <dbReference type="ARBA" id="ARBA00023125"/>
    </source>
</evidence>
<dbReference type="GO" id="GO:0005524">
    <property type="term" value="F:ATP binding"/>
    <property type="evidence" value="ECO:0007669"/>
    <property type="project" value="UniProtKB-UniRule"/>
</dbReference>
<keyword evidence="13 18" id="KW-0234">DNA repair</keyword>
<dbReference type="SMART" id="SM00382">
    <property type="entry name" value="AAA"/>
    <property type="match status" value="2"/>
</dbReference>
<keyword evidence="4 18" id="KW-0677">Repeat</keyword>
<dbReference type="GO" id="GO:0009380">
    <property type="term" value="C:excinuclease repair complex"/>
    <property type="evidence" value="ECO:0007669"/>
    <property type="project" value="InterPro"/>
</dbReference>
<dbReference type="Pfam" id="PF17760">
    <property type="entry name" value="UvrA_inter"/>
    <property type="match status" value="1"/>
</dbReference>
<evidence type="ECO:0000256" key="17">
    <source>
        <dbReference type="ARBA" id="ARBA00042156"/>
    </source>
</evidence>
<evidence type="ECO:0000256" key="11">
    <source>
        <dbReference type="ARBA" id="ARBA00022881"/>
    </source>
</evidence>
<comment type="function">
    <text evidence="18">The UvrABC repair system catalyzes the recognition and processing of DNA lesions. UvrA is an ATPase and a DNA-binding protein. A damage recognition complex composed of 2 UvrA and 2 UvrB subunits scans DNA for abnormalities. When the presence of a lesion has been verified by UvrB, the UvrA molecules dissociate.</text>
</comment>